<feature type="non-terminal residue" evidence="2">
    <location>
        <position position="1"/>
    </location>
</feature>
<dbReference type="EMBL" id="CAAALY010075824">
    <property type="protein sequence ID" value="VEL25720.1"/>
    <property type="molecule type" value="Genomic_DNA"/>
</dbReference>
<protein>
    <submittedName>
        <fullName evidence="2">Uncharacterized protein</fullName>
    </submittedName>
</protein>
<comment type="caution">
    <text evidence="2">The sequence shown here is derived from an EMBL/GenBank/DDBJ whole genome shotgun (WGS) entry which is preliminary data.</text>
</comment>
<evidence type="ECO:0000313" key="3">
    <source>
        <dbReference type="Proteomes" id="UP000784294"/>
    </source>
</evidence>
<evidence type="ECO:0000256" key="1">
    <source>
        <dbReference type="SAM" id="MobiDB-lite"/>
    </source>
</evidence>
<gene>
    <name evidence="2" type="ORF">PXEA_LOCUS19160</name>
</gene>
<organism evidence="2 3">
    <name type="scientific">Protopolystoma xenopodis</name>
    <dbReference type="NCBI Taxonomy" id="117903"/>
    <lineage>
        <taxon>Eukaryota</taxon>
        <taxon>Metazoa</taxon>
        <taxon>Spiralia</taxon>
        <taxon>Lophotrochozoa</taxon>
        <taxon>Platyhelminthes</taxon>
        <taxon>Monogenea</taxon>
        <taxon>Polyopisthocotylea</taxon>
        <taxon>Polystomatidea</taxon>
        <taxon>Polystomatidae</taxon>
        <taxon>Protopolystoma</taxon>
    </lineage>
</organism>
<name>A0A448X1U0_9PLAT</name>
<feature type="compositionally biased region" description="Polar residues" evidence="1">
    <location>
        <begin position="138"/>
        <end position="155"/>
    </location>
</feature>
<accession>A0A448X1U0</accession>
<feature type="region of interest" description="Disordered" evidence="1">
    <location>
        <begin position="137"/>
        <end position="159"/>
    </location>
</feature>
<dbReference type="AlphaFoldDB" id="A0A448X1U0"/>
<evidence type="ECO:0000313" key="2">
    <source>
        <dbReference type="EMBL" id="VEL25720.1"/>
    </source>
</evidence>
<feature type="region of interest" description="Disordered" evidence="1">
    <location>
        <begin position="176"/>
        <end position="226"/>
    </location>
</feature>
<dbReference type="OrthoDB" id="6248528at2759"/>
<sequence>MPPQMVCDWMANELIDWLLTDIVHQLDTASFRLAEHLVANELSLSGVSGTTSYSCNDAGDCHEPIMTLPSANSTMVLTGKTGHTRSHEESILAAINRPLGNVDPFKTQGIFENVGLSISLNPDASVNIVDADEVKTAGRSTVSSSTLQESTTSPVYDSDHFESISTTGISGHWADKAASSCKSDNGGRTVNHDDGAANEEGYANSSEDDANELSASDGRSLGDIIS</sequence>
<proteinExistence type="predicted"/>
<keyword evidence="3" id="KW-1185">Reference proteome</keyword>
<reference evidence="2" key="1">
    <citation type="submission" date="2018-11" db="EMBL/GenBank/DDBJ databases">
        <authorList>
            <consortium name="Pathogen Informatics"/>
        </authorList>
    </citation>
    <scope>NUCLEOTIDE SEQUENCE</scope>
</reference>
<dbReference type="Proteomes" id="UP000784294">
    <property type="component" value="Unassembled WGS sequence"/>
</dbReference>